<keyword evidence="2" id="KW-1185">Reference proteome</keyword>
<organism evidence="1 2">
    <name type="scientific">Mycobacterium lehmannii</name>
    <dbReference type="NCBI Taxonomy" id="2048550"/>
    <lineage>
        <taxon>Bacteria</taxon>
        <taxon>Bacillati</taxon>
        <taxon>Actinomycetota</taxon>
        <taxon>Actinomycetes</taxon>
        <taxon>Mycobacteriales</taxon>
        <taxon>Mycobacteriaceae</taxon>
        <taxon>Mycobacterium</taxon>
    </lineage>
</organism>
<proteinExistence type="predicted"/>
<reference evidence="1 2" key="1">
    <citation type="submission" date="2016-01" db="EMBL/GenBank/DDBJ databases">
        <authorList>
            <consortium name="TB Trials Study Group"/>
            <person name="Sutton G."/>
            <person name="Brinkac L."/>
            <person name="Sanka R."/>
            <person name="Adams M."/>
            <person name="Lau E.L."/>
            <person name="Macaden R."/>
            <person name="Grewal H.M.S."/>
        </authorList>
    </citation>
    <scope>NUCLEOTIDE SEQUENCE [LARGE SCALE GENOMIC DNA]</scope>
    <source>
        <strain evidence="1 2">IS-1744</strain>
    </source>
</reference>
<dbReference type="AlphaFoldDB" id="A0A124EPW9"/>
<sequence length="189" mass="21349">MYCTEELVGRSRQSVQPVIGAATKVGIDGTTYGGCVTETTKQKRTTYQVAKAGVQSVAAEIERRGGHATPTKGNYLRASDAEHGHTIEIRVKTKTRGTWQTSIDDGRPMKGPENLDQFWVLVDLGPSEAEFYIVPAWWMENDIYTNHQRYLDEHAGHRAQNDQSKHHAIPVKRVEQWNEQWDILGIFPT</sequence>
<gene>
    <name evidence="1" type="ORF">AU192_04000</name>
</gene>
<comment type="caution">
    <text evidence="1">The sequence shown here is derived from an EMBL/GenBank/DDBJ whole genome shotgun (WGS) entry which is preliminary data.</text>
</comment>
<evidence type="ECO:0000313" key="1">
    <source>
        <dbReference type="EMBL" id="KUI18006.1"/>
    </source>
</evidence>
<protein>
    <submittedName>
        <fullName evidence="1">Uncharacterized protein</fullName>
    </submittedName>
</protein>
<name>A0A124EPW9_9MYCO</name>
<dbReference type="EMBL" id="LQIR01000012">
    <property type="protein sequence ID" value="KUI18006.1"/>
    <property type="molecule type" value="Genomic_DNA"/>
</dbReference>
<dbReference type="Proteomes" id="UP000053707">
    <property type="component" value="Unassembled WGS sequence"/>
</dbReference>
<evidence type="ECO:0000313" key="2">
    <source>
        <dbReference type="Proteomes" id="UP000053707"/>
    </source>
</evidence>
<accession>A0A124EPW9</accession>